<comment type="subcellular location">
    <subcellularLocation>
        <location evidence="1 5 6">Nucleus</location>
    </subcellularLocation>
</comment>
<keyword evidence="9" id="KW-1185">Reference proteome</keyword>
<dbReference type="PRINTS" id="PR00024">
    <property type="entry name" value="HOMEOBOX"/>
</dbReference>
<keyword evidence="4 5" id="KW-0539">Nucleus</keyword>
<dbReference type="InterPro" id="IPR001356">
    <property type="entry name" value="HD"/>
</dbReference>
<keyword evidence="2 5" id="KW-0238">DNA-binding</keyword>
<dbReference type="SUPFAM" id="SSF46689">
    <property type="entry name" value="Homeodomain-like"/>
    <property type="match status" value="1"/>
</dbReference>
<dbReference type="PROSITE" id="PS50071">
    <property type="entry name" value="HOMEOBOX_2"/>
    <property type="match status" value="1"/>
</dbReference>
<evidence type="ECO:0000256" key="6">
    <source>
        <dbReference type="RuleBase" id="RU000682"/>
    </source>
</evidence>
<reference evidence="8 9" key="1">
    <citation type="journal article" date="2007" name="Science">
        <title>Sea anemone genome reveals ancestral eumetazoan gene repertoire and genomic organization.</title>
        <authorList>
            <person name="Putnam N.H."/>
            <person name="Srivastava M."/>
            <person name="Hellsten U."/>
            <person name="Dirks B."/>
            <person name="Chapman J."/>
            <person name="Salamov A."/>
            <person name="Terry A."/>
            <person name="Shapiro H."/>
            <person name="Lindquist E."/>
            <person name="Kapitonov V.V."/>
            <person name="Jurka J."/>
            <person name="Genikhovich G."/>
            <person name="Grigoriev I.V."/>
            <person name="Lucas S.M."/>
            <person name="Steele R.E."/>
            <person name="Finnerty J.R."/>
            <person name="Technau U."/>
            <person name="Martindale M.Q."/>
            <person name="Rokhsar D.S."/>
        </authorList>
    </citation>
    <scope>NUCLEOTIDE SEQUENCE [LARGE SCALE GENOMIC DNA]</scope>
    <source>
        <strain evidence="9">CH2 X CH6</strain>
    </source>
</reference>
<protein>
    <recommendedName>
        <fullName evidence="7">Homeobox domain-containing protein</fullName>
    </recommendedName>
</protein>
<dbReference type="Gene3D" id="1.10.10.60">
    <property type="entry name" value="Homeodomain-like"/>
    <property type="match status" value="1"/>
</dbReference>
<dbReference type="GO" id="GO:0005634">
    <property type="term" value="C:nucleus"/>
    <property type="evidence" value="ECO:0007669"/>
    <property type="project" value="UniProtKB-SubCell"/>
</dbReference>
<dbReference type="STRING" id="45351.A7S222"/>
<dbReference type="PANTHER" id="PTHR24333:SF5">
    <property type="entry name" value="VENT HOMEOBOX"/>
    <property type="match status" value="1"/>
</dbReference>
<evidence type="ECO:0000313" key="9">
    <source>
        <dbReference type="Proteomes" id="UP000001593"/>
    </source>
</evidence>
<evidence type="ECO:0000256" key="5">
    <source>
        <dbReference type="PROSITE-ProRule" id="PRU00108"/>
    </source>
</evidence>
<dbReference type="InterPro" id="IPR020479">
    <property type="entry name" value="HD_metazoa"/>
</dbReference>
<feature type="domain" description="Homeobox" evidence="7">
    <location>
        <begin position="1"/>
        <end position="59"/>
    </location>
</feature>
<evidence type="ECO:0000259" key="7">
    <source>
        <dbReference type="PROSITE" id="PS50071"/>
    </source>
</evidence>
<dbReference type="GO" id="GO:0000981">
    <property type="term" value="F:DNA-binding transcription factor activity, RNA polymerase II-specific"/>
    <property type="evidence" value="ECO:0007669"/>
    <property type="project" value="InterPro"/>
</dbReference>
<evidence type="ECO:0000256" key="2">
    <source>
        <dbReference type="ARBA" id="ARBA00023125"/>
    </source>
</evidence>
<dbReference type="PhylomeDB" id="A7S222"/>
<dbReference type="SMART" id="SM00389">
    <property type="entry name" value="HOX"/>
    <property type="match status" value="1"/>
</dbReference>
<sequence>KQKQRPLFGQKQIQRLEEEFVCEKYISKSRRSALAAEIDLTDAQVRTWFQNRRTRWRKEERAE</sequence>
<evidence type="ECO:0000313" key="8">
    <source>
        <dbReference type="EMBL" id="EDO42162.1"/>
    </source>
</evidence>
<dbReference type="eggNOG" id="KOG0488">
    <property type="taxonomic scope" value="Eukaryota"/>
</dbReference>
<dbReference type="CDD" id="cd00086">
    <property type="entry name" value="homeodomain"/>
    <property type="match status" value="1"/>
</dbReference>
<evidence type="ECO:0000256" key="1">
    <source>
        <dbReference type="ARBA" id="ARBA00004123"/>
    </source>
</evidence>
<feature type="DNA-binding region" description="Homeobox" evidence="5">
    <location>
        <begin position="3"/>
        <end position="60"/>
    </location>
</feature>
<dbReference type="InterPro" id="IPR009057">
    <property type="entry name" value="Homeodomain-like_sf"/>
</dbReference>
<dbReference type="PROSITE" id="PS00027">
    <property type="entry name" value="HOMEOBOX_1"/>
    <property type="match status" value="1"/>
</dbReference>
<dbReference type="GO" id="GO:0003677">
    <property type="term" value="F:DNA binding"/>
    <property type="evidence" value="ECO:0007669"/>
    <property type="project" value="UniProtKB-UniRule"/>
</dbReference>
<dbReference type="InterPro" id="IPR017970">
    <property type="entry name" value="Homeobox_CS"/>
</dbReference>
<dbReference type="EMBL" id="DS469567">
    <property type="protein sequence ID" value="EDO42162.1"/>
    <property type="molecule type" value="Genomic_DNA"/>
</dbReference>
<organism evidence="8 9">
    <name type="scientific">Nematostella vectensis</name>
    <name type="common">Starlet sea anemone</name>
    <dbReference type="NCBI Taxonomy" id="45351"/>
    <lineage>
        <taxon>Eukaryota</taxon>
        <taxon>Metazoa</taxon>
        <taxon>Cnidaria</taxon>
        <taxon>Anthozoa</taxon>
        <taxon>Hexacorallia</taxon>
        <taxon>Actiniaria</taxon>
        <taxon>Edwardsiidae</taxon>
        <taxon>Nematostella</taxon>
    </lineage>
</organism>
<dbReference type="InParanoid" id="A7S222"/>
<dbReference type="FunCoup" id="A7S222">
    <property type="interactions" value="32"/>
</dbReference>
<dbReference type="PANTHER" id="PTHR24333">
    <property type="entry name" value="HOMEO BOX HB9 LIKE A-RELATED"/>
    <property type="match status" value="1"/>
</dbReference>
<dbReference type="AlphaFoldDB" id="A7S222"/>
<dbReference type="Proteomes" id="UP000001593">
    <property type="component" value="Unassembled WGS sequence"/>
</dbReference>
<name>A7S222_NEMVE</name>
<dbReference type="Pfam" id="PF00046">
    <property type="entry name" value="Homeodomain"/>
    <property type="match status" value="1"/>
</dbReference>
<proteinExistence type="predicted"/>
<dbReference type="HOGENOM" id="CLU_049543_10_1_1"/>
<dbReference type="InterPro" id="IPR050848">
    <property type="entry name" value="Homeobox_TF"/>
</dbReference>
<evidence type="ECO:0000256" key="3">
    <source>
        <dbReference type="ARBA" id="ARBA00023155"/>
    </source>
</evidence>
<keyword evidence="3 5" id="KW-0371">Homeobox</keyword>
<feature type="non-terminal residue" evidence="8">
    <location>
        <position position="1"/>
    </location>
</feature>
<gene>
    <name evidence="8" type="ORF">NEMVEDRAFT_v1g101664</name>
</gene>
<evidence type="ECO:0000256" key="4">
    <source>
        <dbReference type="ARBA" id="ARBA00023242"/>
    </source>
</evidence>
<accession>A7S222</accession>
<feature type="non-terminal residue" evidence="8">
    <location>
        <position position="63"/>
    </location>
</feature>